<feature type="non-terminal residue" evidence="2">
    <location>
        <position position="1"/>
    </location>
</feature>
<organism evidence="2 3">
    <name type="scientific">Volvox africanus</name>
    <dbReference type="NCBI Taxonomy" id="51714"/>
    <lineage>
        <taxon>Eukaryota</taxon>
        <taxon>Viridiplantae</taxon>
        <taxon>Chlorophyta</taxon>
        <taxon>core chlorophytes</taxon>
        <taxon>Chlorophyceae</taxon>
        <taxon>CS clade</taxon>
        <taxon>Chlamydomonadales</taxon>
        <taxon>Volvocaceae</taxon>
        <taxon>Volvox</taxon>
    </lineage>
</organism>
<feature type="region of interest" description="Disordered" evidence="1">
    <location>
        <begin position="1"/>
        <end position="42"/>
    </location>
</feature>
<feature type="compositionally biased region" description="Low complexity" evidence="1">
    <location>
        <begin position="30"/>
        <end position="42"/>
    </location>
</feature>
<gene>
    <name evidence="2" type="ORF">VaNZ11_000959</name>
</gene>
<accession>A0ABQ5RPB5</accession>
<feature type="compositionally biased region" description="Pro residues" evidence="1">
    <location>
        <begin position="166"/>
        <end position="187"/>
    </location>
</feature>
<dbReference type="EMBL" id="BSDZ01000003">
    <property type="protein sequence ID" value="GLI59153.1"/>
    <property type="molecule type" value="Genomic_DNA"/>
</dbReference>
<feature type="region of interest" description="Disordered" evidence="1">
    <location>
        <begin position="163"/>
        <end position="220"/>
    </location>
</feature>
<name>A0ABQ5RPB5_9CHLO</name>
<evidence type="ECO:0000256" key="1">
    <source>
        <dbReference type="SAM" id="MobiDB-lite"/>
    </source>
</evidence>
<keyword evidence="3" id="KW-1185">Reference proteome</keyword>
<sequence>LSSSVERRSVRPLRQTPTHPHQPRSRTGRSSQAAPSPSSLSTRLSTQAAVLLAAAPTFATQIRAATAASATSSSYSPTTSTINGQLPTAESDVEVIVRMAMQQMGKEYGSKQEELVEKLREDMYDTAAAVSELREELLPGLAQQWKAPHRLLATMHRIAVEAAAAPSPPPPPPPPSSPPSSSPPLGHPGPSMALPATAAPGVVDDVDPLGFHSSPTESPT</sequence>
<feature type="non-terminal residue" evidence="2">
    <location>
        <position position="220"/>
    </location>
</feature>
<evidence type="ECO:0000313" key="3">
    <source>
        <dbReference type="Proteomes" id="UP001165090"/>
    </source>
</evidence>
<proteinExistence type="predicted"/>
<protein>
    <submittedName>
        <fullName evidence="2">Uncharacterized protein</fullName>
    </submittedName>
</protein>
<feature type="region of interest" description="Disordered" evidence="1">
    <location>
        <begin position="68"/>
        <end position="87"/>
    </location>
</feature>
<reference evidence="2 3" key="1">
    <citation type="journal article" date="2023" name="IScience">
        <title>Expanded male sex-determining region conserved during the evolution of homothallism in the green alga Volvox.</title>
        <authorList>
            <person name="Yamamoto K."/>
            <person name="Matsuzaki R."/>
            <person name="Mahakham W."/>
            <person name="Heman W."/>
            <person name="Sekimoto H."/>
            <person name="Kawachi M."/>
            <person name="Minakuchi Y."/>
            <person name="Toyoda A."/>
            <person name="Nozaki H."/>
        </authorList>
    </citation>
    <scope>NUCLEOTIDE SEQUENCE [LARGE SCALE GENOMIC DNA]</scope>
    <source>
        <strain evidence="2 3">NIES-4468</strain>
    </source>
</reference>
<comment type="caution">
    <text evidence="2">The sequence shown here is derived from an EMBL/GenBank/DDBJ whole genome shotgun (WGS) entry which is preliminary data.</text>
</comment>
<dbReference type="Proteomes" id="UP001165090">
    <property type="component" value="Unassembled WGS sequence"/>
</dbReference>
<feature type="compositionally biased region" description="Low complexity" evidence="1">
    <location>
        <begin position="68"/>
        <end position="81"/>
    </location>
</feature>
<evidence type="ECO:0000313" key="2">
    <source>
        <dbReference type="EMBL" id="GLI59153.1"/>
    </source>
</evidence>